<accession>A0AAV8S4S9</accession>
<keyword evidence="1" id="KW-0472">Membrane</keyword>
<keyword evidence="1" id="KW-0812">Transmembrane</keyword>
<keyword evidence="1" id="KW-1133">Transmembrane helix</keyword>
<dbReference type="PANTHER" id="PTHR34188:SF5">
    <property type="entry name" value="OS05G0131900 PROTEIN"/>
    <property type="match status" value="1"/>
</dbReference>
<evidence type="ECO:0000313" key="3">
    <source>
        <dbReference type="Proteomes" id="UP001159364"/>
    </source>
</evidence>
<gene>
    <name evidence="2" type="ORF">K2173_013146</name>
</gene>
<dbReference type="Proteomes" id="UP001159364">
    <property type="component" value="Unassembled WGS sequence"/>
</dbReference>
<dbReference type="AlphaFoldDB" id="A0AAV8S4S9"/>
<protein>
    <recommendedName>
        <fullName evidence="4">Transmembrane protein</fullName>
    </recommendedName>
</protein>
<proteinExistence type="predicted"/>
<dbReference type="EMBL" id="JAIWQS010000231">
    <property type="protein sequence ID" value="KAJ8747163.1"/>
    <property type="molecule type" value="Genomic_DNA"/>
</dbReference>
<name>A0AAV8S4S9_9ROSI</name>
<feature type="transmembrane region" description="Helical" evidence="1">
    <location>
        <begin position="153"/>
        <end position="175"/>
    </location>
</feature>
<keyword evidence="3" id="KW-1185">Reference proteome</keyword>
<evidence type="ECO:0000256" key="1">
    <source>
        <dbReference type="SAM" id="Phobius"/>
    </source>
</evidence>
<comment type="caution">
    <text evidence="2">The sequence shown here is derived from an EMBL/GenBank/DDBJ whole genome shotgun (WGS) entry which is preliminary data.</text>
</comment>
<dbReference type="PANTHER" id="PTHR34188">
    <property type="entry name" value="OS01G0299500 PROTEIN"/>
    <property type="match status" value="1"/>
</dbReference>
<evidence type="ECO:0000313" key="2">
    <source>
        <dbReference type="EMBL" id="KAJ8747163.1"/>
    </source>
</evidence>
<reference evidence="2 3" key="1">
    <citation type="submission" date="2021-09" db="EMBL/GenBank/DDBJ databases">
        <title>Genomic insights and catalytic innovation underlie evolution of tropane alkaloids biosynthesis.</title>
        <authorList>
            <person name="Wang Y.-J."/>
            <person name="Tian T."/>
            <person name="Huang J.-P."/>
            <person name="Huang S.-X."/>
        </authorList>
    </citation>
    <scope>NUCLEOTIDE SEQUENCE [LARGE SCALE GENOMIC DNA]</scope>
    <source>
        <strain evidence="2">KIB-2018</strain>
        <tissue evidence="2">Leaf</tissue>
    </source>
</reference>
<evidence type="ECO:0008006" key="4">
    <source>
        <dbReference type="Google" id="ProtNLM"/>
    </source>
</evidence>
<organism evidence="2 3">
    <name type="scientific">Erythroxylum novogranatense</name>
    <dbReference type="NCBI Taxonomy" id="1862640"/>
    <lineage>
        <taxon>Eukaryota</taxon>
        <taxon>Viridiplantae</taxon>
        <taxon>Streptophyta</taxon>
        <taxon>Embryophyta</taxon>
        <taxon>Tracheophyta</taxon>
        <taxon>Spermatophyta</taxon>
        <taxon>Magnoliopsida</taxon>
        <taxon>eudicotyledons</taxon>
        <taxon>Gunneridae</taxon>
        <taxon>Pentapetalae</taxon>
        <taxon>rosids</taxon>
        <taxon>fabids</taxon>
        <taxon>Malpighiales</taxon>
        <taxon>Erythroxylaceae</taxon>
        <taxon>Erythroxylum</taxon>
    </lineage>
</organism>
<sequence length="210" mass="23423">MDGRILRERDLEVDLESGGATCKEDRTNKHVSSNGQTNKLIDGDGPLHFDGLLNSSKFGEVADKNVGLLVDKNTEGEEDQQHLNFWLRKHIEEKKKKKNIKMCPKPPRPPKGPILDAADQKLVQDIAEFATRRRAWVQQIKAVKKTRASKSSWSSSLSAMVVTILFCLIIIFQVICSRHQETTSTKVSVEPAISGEEGLISIQLFNASVT</sequence>